<proteinExistence type="predicted"/>
<dbReference type="AlphaFoldDB" id="K0TK58"/>
<organism evidence="2 3">
    <name type="scientific">Thalassiosira oceanica</name>
    <name type="common">Marine diatom</name>
    <dbReference type="NCBI Taxonomy" id="159749"/>
    <lineage>
        <taxon>Eukaryota</taxon>
        <taxon>Sar</taxon>
        <taxon>Stramenopiles</taxon>
        <taxon>Ochrophyta</taxon>
        <taxon>Bacillariophyta</taxon>
        <taxon>Coscinodiscophyceae</taxon>
        <taxon>Thalassiosirophycidae</taxon>
        <taxon>Thalassiosirales</taxon>
        <taxon>Thalassiosiraceae</taxon>
        <taxon>Thalassiosira</taxon>
    </lineage>
</organism>
<protein>
    <submittedName>
        <fullName evidence="2">Uncharacterized protein</fullName>
    </submittedName>
</protein>
<gene>
    <name evidence="2" type="ORF">THAOC_03963</name>
</gene>
<dbReference type="Proteomes" id="UP000266841">
    <property type="component" value="Unassembled WGS sequence"/>
</dbReference>
<evidence type="ECO:0000313" key="2">
    <source>
        <dbReference type="EMBL" id="EJK74366.1"/>
    </source>
</evidence>
<dbReference type="EMBL" id="AGNL01003749">
    <property type="protein sequence ID" value="EJK74366.1"/>
    <property type="molecule type" value="Genomic_DNA"/>
</dbReference>
<feature type="region of interest" description="Disordered" evidence="1">
    <location>
        <begin position="58"/>
        <end position="82"/>
    </location>
</feature>
<sequence>MDATHRCLVFHVVGSVILQQGTGTGTANAILVSGLLDPQSSLGHAMHSVARAHCRQRQKEEALKSHIPQSSTSNKRDEERDIPTIPGMALSVRQFVIDIDDIDMAGYVHLPGASSVGDAEEVHSTGKFCILDSVWYQPASVFGRGTCFEAVAERPGSA</sequence>
<evidence type="ECO:0000313" key="3">
    <source>
        <dbReference type="Proteomes" id="UP000266841"/>
    </source>
</evidence>
<comment type="caution">
    <text evidence="2">The sequence shown here is derived from an EMBL/GenBank/DDBJ whole genome shotgun (WGS) entry which is preliminary data.</text>
</comment>
<accession>K0TK58</accession>
<reference evidence="2 3" key="1">
    <citation type="journal article" date="2012" name="Genome Biol.">
        <title>Genome and low-iron response of an oceanic diatom adapted to chronic iron limitation.</title>
        <authorList>
            <person name="Lommer M."/>
            <person name="Specht M."/>
            <person name="Roy A.S."/>
            <person name="Kraemer L."/>
            <person name="Andreson R."/>
            <person name="Gutowska M.A."/>
            <person name="Wolf J."/>
            <person name="Bergner S.V."/>
            <person name="Schilhabel M.B."/>
            <person name="Klostermeier U.C."/>
            <person name="Beiko R.G."/>
            <person name="Rosenstiel P."/>
            <person name="Hippler M."/>
            <person name="Laroche J."/>
        </authorList>
    </citation>
    <scope>NUCLEOTIDE SEQUENCE [LARGE SCALE GENOMIC DNA]</scope>
    <source>
        <strain evidence="2 3">CCMP1005</strain>
    </source>
</reference>
<name>K0TK58_THAOC</name>
<evidence type="ECO:0000256" key="1">
    <source>
        <dbReference type="SAM" id="MobiDB-lite"/>
    </source>
</evidence>
<keyword evidence="3" id="KW-1185">Reference proteome</keyword>